<protein>
    <submittedName>
        <fullName evidence="2">Uncharacterized protein</fullName>
    </submittedName>
</protein>
<keyword evidence="1" id="KW-0812">Transmembrane</keyword>
<name>A0A380MWV8_9GAMM</name>
<feature type="transmembrane region" description="Helical" evidence="1">
    <location>
        <begin position="6"/>
        <end position="26"/>
    </location>
</feature>
<keyword evidence="1" id="KW-1133">Transmembrane helix</keyword>
<keyword evidence="1" id="KW-0472">Membrane</keyword>
<gene>
    <name evidence="2" type="ORF">NCTC13337_02006</name>
</gene>
<dbReference type="Proteomes" id="UP000254601">
    <property type="component" value="Unassembled WGS sequence"/>
</dbReference>
<reference evidence="2 3" key="1">
    <citation type="submission" date="2018-06" db="EMBL/GenBank/DDBJ databases">
        <authorList>
            <consortium name="Pathogen Informatics"/>
            <person name="Doyle S."/>
        </authorList>
    </citation>
    <scope>NUCLEOTIDE SEQUENCE [LARGE SCALE GENOMIC DNA]</scope>
    <source>
        <strain evidence="2 3">NCTC13337</strain>
    </source>
</reference>
<dbReference type="RefSeq" id="WP_072577311.1">
    <property type="nucleotide sequence ID" value="NZ_LWHB01000154.1"/>
</dbReference>
<dbReference type="AlphaFoldDB" id="A0A380MWV8"/>
<keyword evidence="3" id="KW-1185">Reference proteome</keyword>
<sequence length="85" mass="9801">MLKIISYILLFLLKLVGCFLAFLKKAILNLTLEQRKQWATVFNALALLNLVQDFFHLGEVNATLRIGVSIFLWLICSYIVRKEGE</sequence>
<dbReference type="EMBL" id="UHIC01000001">
    <property type="protein sequence ID" value="SUO96762.1"/>
    <property type="molecule type" value="Genomic_DNA"/>
</dbReference>
<evidence type="ECO:0000313" key="3">
    <source>
        <dbReference type="Proteomes" id="UP000254601"/>
    </source>
</evidence>
<organism evidence="2 3">
    <name type="scientific">Suttonella ornithocola</name>
    <dbReference type="NCBI Taxonomy" id="279832"/>
    <lineage>
        <taxon>Bacteria</taxon>
        <taxon>Pseudomonadati</taxon>
        <taxon>Pseudomonadota</taxon>
        <taxon>Gammaproteobacteria</taxon>
        <taxon>Cardiobacteriales</taxon>
        <taxon>Cardiobacteriaceae</taxon>
        <taxon>Suttonella</taxon>
    </lineage>
</organism>
<accession>A0A380MWV8</accession>
<evidence type="ECO:0000313" key="2">
    <source>
        <dbReference type="EMBL" id="SUO96762.1"/>
    </source>
</evidence>
<evidence type="ECO:0000256" key="1">
    <source>
        <dbReference type="SAM" id="Phobius"/>
    </source>
</evidence>
<proteinExistence type="predicted"/>